<organism evidence="3 4">
    <name type="scientific">Bifidobacterium psychraerophilum</name>
    <dbReference type="NCBI Taxonomy" id="218140"/>
    <lineage>
        <taxon>Bacteria</taxon>
        <taxon>Bacillati</taxon>
        <taxon>Actinomycetota</taxon>
        <taxon>Actinomycetes</taxon>
        <taxon>Bifidobacteriales</taxon>
        <taxon>Bifidobacteriaceae</taxon>
        <taxon>Bifidobacterium</taxon>
    </lineage>
</organism>
<feature type="compositionally biased region" description="Polar residues" evidence="1">
    <location>
        <begin position="27"/>
        <end position="44"/>
    </location>
</feature>
<proteinExistence type="predicted"/>
<feature type="region of interest" description="Disordered" evidence="1">
    <location>
        <begin position="1"/>
        <end position="72"/>
    </location>
</feature>
<name>A0A087CFR0_9BIFI</name>
<evidence type="ECO:0008006" key="5">
    <source>
        <dbReference type="Google" id="ProtNLM"/>
    </source>
</evidence>
<comment type="caution">
    <text evidence="3">The sequence shown here is derived from an EMBL/GenBank/DDBJ whole genome shotgun (WGS) entry which is preliminary data.</text>
</comment>
<evidence type="ECO:0000256" key="2">
    <source>
        <dbReference type="SAM" id="Phobius"/>
    </source>
</evidence>
<dbReference type="GeneID" id="98300164"/>
<dbReference type="eggNOG" id="ENOG50301WE">
    <property type="taxonomic scope" value="Bacteria"/>
</dbReference>
<dbReference type="Proteomes" id="UP000029050">
    <property type="component" value="Unassembled WGS sequence"/>
</dbReference>
<feature type="transmembrane region" description="Helical" evidence="2">
    <location>
        <begin position="109"/>
        <end position="127"/>
    </location>
</feature>
<keyword evidence="4" id="KW-1185">Reference proteome</keyword>
<accession>A0A087CFR0</accession>
<protein>
    <recommendedName>
        <fullName evidence="5">DUF4190 domain-containing protein</fullName>
    </recommendedName>
</protein>
<sequence>MTDEQTNAPRNVQGDPNGGTPLGAPQSYRQEGPQLNANAQNRQAGPQPVYGYAPRPLPSAQPGIPQSPNPMQQIQVDRTKGSAAKGFAIAGFILALIGLFVVVWQYNKYLSPFGTVGLVMSAVGLLIPEKGEERSRITYIFSVVGIIISILALIATLIIGIFNLQPFTY</sequence>
<keyword evidence="2" id="KW-0472">Membrane</keyword>
<dbReference type="EMBL" id="JGZI01000009">
    <property type="protein sequence ID" value="KFI82110.1"/>
    <property type="molecule type" value="Genomic_DNA"/>
</dbReference>
<keyword evidence="2" id="KW-0812">Transmembrane</keyword>
<evidence type="ECO:0000313" key="3">
    <source>
        <dbReference type="EMBL" id="KFI82110.1"/>
    </source>
</evidence>
<reference evidence="3 4" key="1">
    <citation type="submission" date="2014-03" db="EMBL/GenBank/DDBJ databases">
        <title>Genomics of Bifidobacteria.</title>
        <authorList>
            <person name="Ventura M."/>
            <person name="Milani C."/>
            <person name="Lugli G.A."/>
        </authorList>
    </citation>
    <scope>NUCLEOTIDE SEQUENCE [LARGE SCALE GENOMIC DNA]</scope>
    <source>
        <strain evidence="3 4">LMG 21775</strain>
    </source>
</reference>
<feature type="transmembrane region" description="Helical" evidence="2">
    <location>
        <begin position="139"/>
        <end position="162"/>
    </location>
</feature>
<feature type="transmembrane region" description="Helical" evidence="2">
    <location>
        <begin position="83"/>
        <end position="103"/>
    </location>
</feature>
<dbReference type="AlphaFoldDB" id="A0A087CFR0"/>
<gene>
    <name evidence="3" type="ORF">BPSY_0958</name>
</gene>
<evidence type="ECO:0000256" key="1">
    <source>
        <dbReference type="SAM" id="MobiDB-lite"/>
    </source>
</evidence>
<feature type="compositionally biased region" description="Polar residues" evidence="1">
    <location>
        <begin position="1"/>
        <end position="10"/>
    </location>
</feature>
<dbReference type="RefSeq" id="WP_033494656.1">
    <property type="nucleotide sequence ID" value="NZ_JALCNH010000014.1"/>
</dbReference>
<dbReference type="OrthoDB" id="9937206at2"/>
<keyword evidence="2" id="KW-1133">Transmembrane helix</keyword>
<evidence type="ECO:0000313" key="4">
    <source>
        <dbReference type="Proteomes" id="UP000029050"/>
    </source>
</evidence>